<reference evidence="2 3" key="1">
    <citation type="submission" date="2017-04" db="EMBL/GenBank/DDBJ databases">
        <title>Bacillus krulwichiae AM31D Genome sequencing and assembly.</title>
        <authorList>
            <person name="Krulwich T.A."/>
            <person name="Anastor L."/>
            <person name="Ehrlich R."/>
            <person name="Ehrlich G.D."/>
            <person name="Janto B."/>
        </authorList>
    </citation>
    <scope>NUCLEOTIDE SEQUENCE [LARGE SCALE GENOMIC DNA]</scope>
    <source>
        <strain evidence="2 3">AM31D</strain>
    </source>
</reference>
<dbReference type="AlphaFoldDB" id="A0A1X9MH53"/>
<dbReference type="GO" id="GO:0071111">
    <property type="term" value="F:cyclic-guanylate-specific phosphodiesterase activity"/>
    <property type="evidence" value="ECO:0007669"/>
    <property type="project" value="UniProtKB-EC"/>
</dbReference>
<sequence>MRLVSTRSVEVGAKLGKAIYNDSGQVLLNTGAMLTERVLNRLIGLGYTFIYIQDEQTKGVEFNSVVKEETKRLAIHTIKTKFQTIADGIQLRKSLNCDRLNKDFSKVVEVILDDIKNNKNAVEILSDVFIYDSYIFTHSLNVTVYTLRLAIELGFSDKQLMEIGLGALLHDVGKMAIPVEILNKPDRLTDEEYQMIKSHARAGYDLLRNVPNVSLVTAHCALQHHERPDGTGYPQGLKGNEIHLYAKIIAVADVFDAVTSNRIYRKPMLPHEGLELLYSGVGHQFEHSLVEAFRNTIAVYPVGLRVKLSDGRKGFVMKQNKQLSTHPIVHVTEEHNLVLAIGYDIDLTKHLNVTIIETETTLAASNPA</sequence>
<proteinExistence type="predicted"/>
<dbReference type="PANTHER" id="PTHR43155">
    <property type="entry name" value="CYCLIC DI-GMP PHOSPHODIESTERASE PA4108-RELATED"/>
    <property type="match status" value="1"/>
</dbReference>
<name>A0A1X9MH53_9BACI</name>
<dbReference type="EC" id="3.1.4.52" evidence="2"/>
<dbReference type="SUPFAM" id="SSF109604">
    <property type="entry name" value="HD-domain/PDEase-like"/>
    <property type="match status" value="1"/>
</dbReference>
<dbReference type="NCBIfam" id="TIGR00277">
    <property type="entry name" value="HDIG"/>
    <property type="match status" value="1"/>
</dbReference>
<dbReference type="PANTHER" id="PTHR43155:SF2">
    <property type="entry name" value="CYCLIC DI-GMP PHOSPHODIESTERASE PA4108"/>
    <property type="match status" value="1"/>
</dbReference>
<evidence type="ECO:0000313" key="3">
    <source>
        <dbReference type="Proteomes" id="UP000193006"/>
    </source>
</evidence>
<gene>
    <name evidence="2" type="primary">rpfG_2</name>
    <name evidence="2" type="ORF">BkAM31D_20130</name>
</gene>
<dbReference type="KEGG" id="bkw:BkAM31D_20130"/>
<organism evidence="2 3">
    <name type="scientific">Halalkalibacter krulwichiae</name>
    <dbReference type="NCBI Taxonomy" id="199441"/>
    <lineage>
        <taxon>Bacteria</taxon>
        <taxon>Bacillati</taxon>
        <taxon>Bacillota</taxon>
        <taxon>Bacilli</taxon>
        <taxon>Bacillales</taxon>
        <taxon>Bacillaceae</taxon>
        <taxon>Halalkalibacter</taxon>
    </lineage>
</organism>
<evidence type="ECO:0000259" key="1">
    <source>
        <dbReference type="PROSITE" id="PS51832"/>
    </source>
</evidence>
<accession>A0A1X9MH53</accession>
<protein>
    <submittedName>
        <fullName evidence="2">Cyclic di-GMP phosphodiesterase response regulator RpfG</fullName>
        <ecNumber evidence="2">3.1.4.52</ecNumber>
    </submittedName>
</protein>
<dbReference type="PROSITE" id="PS51832">
    <property type="entry name" value="HD_GYP"/>
    <property type="match status" value="1"/>
</dbReference>
<dbReference type="CDD" id="cd00077">
    <property type="entry name" value="HDc"/>
    <property type="match status" value="1"/>
</dbReference>
<dbReference type="SMART" id="SM00471">
    <property type="entry name" value="HDc"/>
    <property type="match status" value="1"/>
</dbReference>
<dbReference type="InterPro" id="IPR003607">
    <property type="entry name" value="HD/PDEase_dom"/>
</dbReference>
<keyword evidence="2" id="KW-0378">Hydrolase</keyword>
<dbReference type="Proteomes" id="UP000193006">
    <property type="component" value="Chromosome"/>
</dbReference>
<dbReference type="InterPro" id="IPR006675">
    <property type="entry name" value="HDIG_dom"/>
</dbReference>
<evidence type="ECO:0000313" key="2">
    <source>
        <dbReference type="EMBL" id="ARK31964.1"/>
    </source>
</evidence>
<dbReference type="EMBL" id="CP020814">
    <property type="protein sequence ID" value="ARK31964.1"/>
    <property type="molecule type" value="Genomic_DNA"/>
</dbReference>
<dbReference type="Gene3D" id="1.10.3210.10">
    <property type="entry name" value="Hypothetical protein af1432"/>
    <property type="match status" value="1"/>
</dbReference>
<keyword evidence="3" id="KW-1185">Reference proteome</keyword>
<dbReference type="InterPro" id="IPR037522">
    <property type="entry name" value="HD_GYP_dom"/>
</dbReference>
<dbReference type="RefSeq" id="WP_066156573.1">
    <property type="nucleotide sequence ID" value="NZ_CP020814.1"/>
</dbReference>
<feature type="domain" description="HD-GYP" evidence="1">
    <location>
        <begin position="113"/>
        <end position="309"/>
    </location>
</feature>
<dbReference type="STRING" id="199441.BkAM31D_20130"/>
<dbReference type="Pfam" id="PF13487">
    <property type="entry name" value="HD_5"/>
    <property type="match status" value="1"/>
</dbReference>